<dbReference type="Pfam" id="PF04112">
    <property type="entry name" value="Mak10"/>
    <property type="match status" value="1"/>
</dbReference>
<dbReference type="InterPro" id="IPR057983">
    <property type="entry name" value="NAA35-like_N"/>
</dbReference>
<proteinExistence type="inferred from homology"/>
<evidence type="ECO:0000256" key="3">
    <source>
        <dbReference type="ARBA" id="ARBA00022490"/>
    </source>
</evidence>
<keyword evidence="8" id="KW-1185">Reference proteome</keyword>
<gene>
    <name evidence="7" type="ORF">A4X09_0g254</name>
</gene>
<dbReference type="GO" id="GO:0031417">
    <property type="term" value="C:NatC complex"/>
    <property type="evidence" value="ECO:0007669"/>
    <property type="project" value="InterPro"/>
</dbReference>
<reference evidence="7" key="1">
    <citation type="submission" date="2016-04" db="EMBL/GenBank/DDBJ databases">
        <authorList>
            <person name="Nguyen H.D."/>
            <person name="Samba Siva P."/>
            <person name="Cullis J."/>
            <person name="Levesque C.A."/>
            <person name="Hambleton S."/>
        </authorList>
    </citation>
    <scope>NUCLEOTIDE SEQUENCE</scope>
    <source>
        <strain evidence="7">DAOMC 236422</strain>
    </source>
</reference>
<comment type="caution">
    <text evidence="7">The sequence shown here is derived from an EMBL/GenBank/DDBJ whole genome shotgun (WGS) entry which is preliminary data.</text>
</comment>
<feature type="region of interest" description="Disordered" evidence="4">
    <location>
        <begin position="1"/>
        <end position="32"/>
    </location>
</feature>
<evidence type="ECO:0000313" key="8">
    <source>
        <dbReference type="Proteomes" id="UP000078113"/>
    </source>
</evidence>
<accession>A0A8X7T7Q3</accession>
<dbReference type="Proteomes" id="UP000078113">
    <property type="component" value="Unassembled WGS sequence"/>
</dbReference>
<comment type="similarity">
    <text evidence="2">Belongs to the MAK10 family.</text>
</comment>
<comment type="subcellular location">
    <subcellularLocation>
        <location evidence="1">Cytoplasm</location>
    </subcellularLocation>
</comment>
<keyword evidence="3" id="KW-0963">Cytoplasm</keyword>
<dbReference type="PANTHER" id="PTHR21373">
    <property type="entry name" value="GLUCOSE REPRESSIBLE PROTEIN MAK10"/>
    <property type="match status" value="1"/>
</dbReference>
<protein>
    <submittedName>
        <fullName evidence="7">Uncharacterized protein</fullName>
    </submittedName>
</protein>
<reference evidence="7" key="2">
    <citation type="journal article" date="2019" name="IMA Fungus">
        <title>Genome sequencing and comparison of five Tilletia species to identify candidate genes for the detection of regulated species infecting wheat.</title>
        <authorList>
            <person name="Nguyen H.D.T."/>
            <person name="Sultana T."/>
            <person name="Kesanakurti P."/>
            <person name="Hambleton S."/>
        </authorList>
    </citation>
    <scope>NUCLEOTIDE SEQUENCE</scope>
    <source>
        <strain evidence="7">DAOMC 236422</strain>
    </source>
</reference>
<dbReference type="AlphaFoldDB" id="A0A8X7T7Q3"/>
<organism evidence="7 8">
    <name type="scientific">Tilletia walkeri</name>
    <dbReference type="NCBI Taxonomy" id="117179"/>
    <lineage>
        <taxon>Eukaryota</taxon>
        <taxon>Fungi</taxon>
        <taxon>Dikarya</taxon>
        <taxon>Basidiomycota</taxon>
        <taxon>Ustilaginomycotina</taxon>
        <taxon>Exobasidiomycetes</taxon>
        <taxon>Tilletiales</taxon>
        <taxon>Tilletiaceae</taxon>
        <taxon>Tilletia</taxon>
    </lineage>
</organism>
<dbReference type="Pfam" id="PF25789">
    <property type="entry name" value="TPR_NAA35"/>
    <property type="match status" value="1"/>
</dbReference>
<evidence type="ECO:0000256" key="2">
    <source>
        <dbReference type="ARBA" id="ARBA00006289"/>
    </source>
</evidence>
<feature type="domain" description="NAA35-like TPR repeats" evidence="6">
    <location>
        <begin position="409"/>
        <end position="836"/>
    </location>
</feature>
<evidence type="ECO:0000313" key="7">
    <source>
        <dbReference type="EMBL" id="KAE8272052.1"/>
    </source>
</evidence>
<feature type="domain" description="NAA35-like N-terminal" evidence="5">
    <location>
        <begin position="60"/>
        <end position="229"/>
    </location>
</feature>
<dbReference type="InterPro" id="IPR007244">
    <property type="entry name" value="Naa35_N"/>
</dbReference>
<feature type="compositionally biased region" description="Polar residues" evidence="4">
    <location>
        <begin position="15"/>
        <end position="24"/>
    </location>
</feature>
<dbReference type="InterPro" id="IPR057982">
    <property type="entry name" value="TPR_NAA35"/>
</dbReference>
<name>A0A8X7T7Q3_9BASI</name>
<evidence type="ECO:0000259" key="6">
    <source>
        <dbReference type="Pfam" id="PF25789"/>
    </source>
</evidence>
<sequence length="846" mass="94677">MQANSASERRAQQGEAASTASSSACKLDDKLSSRPAKVQLPDFEDVTEVFRSSCSGLQQGQMVHIPGFTMMDSMGAIQIMDRRMDSGMAAPLKDTPVNDRLSAEESETMPEFDPDADLSVEETCWIMDRLLACETRWQAGSALSQTIQTCLYIHNPDYLYCGHGDQTFSDDMPDTLASTVLRAYLVALLKCCCLAWDEMSKGQVLDGEDWTGDKAGCSLLEDLDASEVLSLLEDTVQSVRRKEGCCARLSDANVEAIATRLQFRKHLLMSMMVLSDPYLSMLDELQMHAHFIKSSVVALISSSEQTTTQTLHPSHGPLRLRTLPSPTFQRPGRVHAPALRVKSTFDPAYSRKLTSMVPLRPISLPEGPEVRTFWTAWAEGLQMMLHFGSAPSIGLGWTQWQSCLRLRASRFQHAHPAAYLRSVMQSVICNQNHLVAGKYPPVWHAHVFLRELAAVDVQEVSDAVAIQWHSGGARQMEHHSNSVSNGTSLSWQTMAVRQKTLPQALDSFYGRLGGNLASYLSILCQNRSRQKRSLAKACKQWANLAEEAQELERRLSAEVRLDVPSDVHYAAIQHLSLDIMLDILFCGFELELYKPDEWISIYWLAAEVANEQSRLCSEFADVLEKSAMEEGSLEFGGQGGVSHIQQSSQSAAGKSARLFRHRSLYADLLAQQCSGHLGLLILMSRIGIFAKPSTDSSSNAAQLAVFRRRLKWLEPAPRLQKKADMFWDRFCAERARLQEMKLDDLAGQSQTRFDAVQKLSEQLSRWNRSEARTELCEQLYKETLQQFKEVAKQSAATCNRLSNQQEAVSTNDGRHDIGAGLNKRWYTFDVHPWFPSCLRESSSATI</sequence>
<evidence type="ECO:0000259" key="5">
    <source>
        <dbReference type="Pfam" id="PF04112"/>
    </source>
</evidence>
<dbReference type="PANTHER" id="PTHR21373:SF0">
    <property type="entry name" value="N-ALPHA-ACETYLTRANSFERASE 35, NATC AUXILIARY SUBUNIT"/>
    <property type="match status" value="1"/>
</dbReference>
<dbReference type="EMBL" id="LWDG02000004">
    <property type="protein sequence ID" value="KAE8272052.1"/>
    <property type="molecule type" value="Genomic_DNA"/>
</dbReference>
<evidence type="ECO:0000256" key="4">
    <source>
        <dbReference type="SAM" id="MobiDB-lite"/>
    </source>
</evidence>
<evidence type="ECO:0000256" key="1">
    <source>
        <dbReference type="ARBA" id="ARBA00004496"/>
    </source>
</evidence>